<dbReference type="InterPro" id="IPR027417">
    <property type="entry name" value="P-loop_NTPase"/>
</dbReference>
<dbReference type="InterPro" id="IPR001680">
    <property type="entry name" value="WD40_rpt"/>
</dbReference>
<sequence>METSQHEIYRGRLDNLPDNTSNVLRIFLSSTFTDTVAERNILLEKAYPELRQFCAENGLDFQVVDMRWGVRDVMTSDHHTTELCLKEIHNCQRLSVGPNFCVLLGGRYGTRPLPAKIDALLMQTVEKFAKEENFNLSVVKEWYKLDTNAVPSEYILQPITEKFPFYIDDDPENEEHRRKAKSDWWKVECDINAIFRTASAIALKRKFMTFENWQIFNISVTEEEIKRGLVNSTAPAKDKCIVINRTIDNVDFKDPKAYRYVDMNDKKDAINEKTAELLANLKENVIPKGIPETEIQKYQLQWEANGINPAIEAHETYLEDFNQYFVSKIKTMTLTALEKRNARTSNWLFAEVLQHLNMCARRSKSYNCRKGYQERVDEYLGDDSNMAPLVIHGVSGIGKTSFMAKITRNAIEKLGTNAVVIVRFLGTSPKSSLITDTLQTLCLQICKAFDCDPPPSSLSDINTVVSFFQELITQVSKDGHQLVICLDSLDQLSPIDGAYDLSWLPFELPKGIKIITSLLTDYAGILKRCERCIENTDNILQLGPLSDDESKEIIKTSLENVNRTITEDQMTILENVFKYCNSPLFLKLVFEEAKTWRSYSALDDIRLGNTIQEGITVLFERLHKKHGQLFCNAMSYITASKNGVTDLEMENLLSSSNEVLDDVYQYFSPPVKHLVRIPPLLWTRLRQDIDEYLTERQADGKTVLALYHRQFIEVAKKLYLSDSVKKNVHSELADMFLGVWSNGKKKELYLTKRKETLLADRKVEHQPLCYEGGYYNMRKLNELPFHLLQSGRHEELIDVCFGNFDWINTKVKATNILAVIRDIDMAIAETPEEELIILRDTLRLIKPTVEFHPDNPLAPEIIGRLLIKVDEYPHLIGQLVSQAIQWCEKAKQDLLIPTVPCFISPGGFLRTTLVGHQQGVNDAVINEDCSLLVTASSDRTAKLWDLKDDIVIQSLFHPDSVESCVLLSDKKIIVTFSNLQMFIWDTTTWKLKDKLLLGKPDNGREMTFTTETPDKVLTTKPKMLALTNGNIICPVGGTLNVVDISEGEVIDEIQGGDLLISCICISHGTVLIAGYDNGCVRYIDTSNNGEDETYSLHKDEITGLATTANSGTVASVSFDGSIVVYDITVRKVIQHINPNKSKPLFSVALSPDEELVAVGSINDIRVWTTTSGQMLHMFLGHSGVVNSVYFAGYNGESRATGPTLLSAASDCTVKVWDLENSELKSTYTGMAGNITKLMVNDANETAVSVSNESPYVKIWHLNPDLKDVVPEFQNDTEITPVIFPDGKHVVTLDADYVSFMVFDMTSGEKVYSTLAHDAPITSMVNTPSGNHMITGGIDHTARVWQMDQGRFQLSSLFEFESAVKLIATHPDRKLFVVALNENQIKLCRLEIYECDDVEVDLRDGDITSIVMSDELILYGTDTGKIYAWNFDFMSCLTYVFQKHSTPVTLLRVHNNLMASVAKNDKCIQVWDVATGRKVHQLEVTNKANDKLHCTITVMSFLHNGKILGIGCHERSVYLYDVAQGRSLLPDGQYVYSPVTTICSSQDQMNILLTTKNGFLSSYKIHLVTDITSKKKQTSLLDQAPPQGISRKKLVQYDAKNVSKIRFVESARWVGHGNNNPRASTQRVPNKELYKRAQVIQQAKFKDSSKTCSVM</sequence>
<dbReference type="InterPro" id="IPR052752">
    <property type="entry name" value="NACHT-WD_repeat"/>
</dbReference>
<dbReference type="InterPro" id="IPR020472">
    <property type="entry name" value="WD40_PAC1"/>
</dbReference>
<dbReference type="InterPro" id="IPR007111">
    <property type="entry name" value="NACHT_NTPase"/>
</dbReference>
<dbReference type="PROSITE" id="PS50082">
    <property type="entry name" value="WD_REPEATS_2"/>
    <property type="match status" value="4"/>
</dbReference>
<dbReference type="Gene3D" id="1.25.40.370">
    <property type="match status" value="1"/>
</dbReference>
<evidence type="ECO:0000256" key="1">
    <source>
        <dbReference type="ARBA" id="ARBA00022574"/>
    </source>
</evidence>
<dbReference type="InterPro" id="IPR025139">
    <property type="entry name" value="DUF4062"/>
</dbReference>
<evidence type="ECO:0000259" key="5">
    <source>
        <dbReference type="Pfam" id="PF13271"/>
    </source>
</evidence>
<dbReference type="PRINTS" id="PR00320">
    <property type="entry name" value="GPROTEINBRPT"/>
</dbReference>
<dbReference type="SUPFAM" id="SSF52540">
    <property type="entry name" value="P-loop containing nucleoside triphosphate hydrolases"/>
    <property type="match status" value="1"/>
</dbReference>
<dbReference type="InterPro" id="IPR036322">
    <property type="entry name" value="WD40_repeat_dom_sf"/>
</dbReference>
<evidence type="ECO:0000313" key="7">
    <source>
        <dbReference type="EMBL" id="CAH1801103.1"/>
    </source>
</evidence>
<dbReference type="InterPro" id="IPR015943">
    <property type="entry name" value="WD40/YVTN_repeat-like_dom_sf"/>
</dbReference>
<feature type="repeat" description="WD" evidence="3">
    <location>
        <begin position="1094"/>
        <end position="1135"/>
    </location>
</feature>
<organism evidence="7 8">
    <name type="scientific">Owenia fusiformis</name>
    <name type="common">Polychaete worm</name>
    <dbReference type="NCBI Taxonomy" id="6347"/>
    <lineage>
        <taxon>Eukaryota</taxon>
        <taxon>Metazoa</taxon>
        <taxon>Spiralia</taxon>
        <taxon>Lophotrochozoa</taxon>
        <taxon>Annelida</taxon>
        <taxon>Polychaeta</taxon>
        <taxon>Sedentaria</taxon>
        <taxon>Canalipalpata</taxon>
        <taxon>Sabellida</taxon>
        <taxon>Oweniida</taxon>
        <taxon>Oweniidae</taxon>
        <taxon>Owenia</taxon>
    </lineage>
</organism>
<reference evidence="7" key="1">
    <citation type="submission" date="2022-03" db="EMBL/GenBank/DDBJ databases">
        <authorList>
            <person name="Martin C."/>
        </authorList>
    </citation>
    <scope>NUCLEOTIDE SEQUENCE</scope>
</reference>
<dbReference type="Gene3D" id="3.40.50.300">
    <property type="entry name" value="P-loop containing nucleotide triphosphate hydrolases"/>
    <property type="match status" value="1"/>
</dbReference>
<dbReference type="Pfam" id="PF05729">
    <property type="entry name" value="NACHT"/>
    <property type="match status" value="1"/>
</dbReference>
<feature type="repeat" description="WD" evidence="3">
    <location>
        <begin position="913"/>
        <end position="954"/>
    </location>
</feature>
<dbReference type="PANTHER" id="PTHR19871">
    <property type="entry name" value="BETA TRANSDUCIN-RELATED PROTEIN"/>
    <property type="match status" value="1"/>
</dbReference>
<dbReference type="PROSITE" id="PS00678">
    <property type="entry name" value="WD_REPEATS_1"/>
    <property type="match status" value="2"/>
</dbReference>
<dbReference type="Proteomes" id="UP000749559">
    <property type="component" value="Unassembled WGS sequence"/>
</dbReference>
<accession>A0A8S4Q5C0</accession>
<dbReference type="SMART" id="SM00320">
    <property type="entry name" value="WD40"/>
    <property type="match status" value="11"/>
</dbReference>
<evidence type="ECO:0000259" key="4">
    <source>
        <dbReference type="Pfam" id="PF05729"/>
    </source>
</evidence>
<dbReference type="Pfam" id="PF00400">
    <property type="entry name" value="WD40"/>
    <property type="match status" value="4"/>
</dbReference>
<dbReference type="InterPro" id="IPR057588">
    <property type="entry name" value="NWD1/2-like_WH"/>
</dbReference>
<evidence type="ECO:0000313" key="8">
    <source>
        <dbReference type="Proteomes" id="UP000749559"/>
    </source>
</evidence>
<dbReference type="PANTHER" id="PTHR19871:SF14">
    <property type="entry name" value="DUF4062 DOMAIN-CONTAINING PROTEIN"/>
    <property type="match status" value="1"/>
</dbReference>
<protein>
    <submittedName>
        <fullName evidence="7">Uncharacterized protein</fullName>
    </submittedName>
</protein>
<comment type="caution">
    <text evidence="7">The sequence shown here is derived from an EMBL/GenBank/DDBJ whole genome shotgun (WGS) entry which is preliminary data.</text>
</comment>
<dbReference type="CDD" id="cd00200">
    <property type="entry name" value="WD40"/>
    <property type="match status" value="1"/>
</dbReference>
<evidence type="ECO:0000256" key="2">
    <source>
        <dbReference type="ARBA" id="ARBA00022737"/>
    </source>
</evidence>
<dbReference type="Pfam" id="PF25469">
    <property type="entry name" value="WHD_NWD1"/>
    <property type="match status" value="1"/>
</dbReference>
<name>A0A8S4Q5C0_OWEFU</name>
<dbReference type="InterPro" id="IPR019775">
    <property type="entry name" value="WD40_repeat_CS"/>
</dbReference>
<feature type="repeat" description="WD" evidence="3">
    <location>
        <begin position="1313"/>
        <end position="1354"/>
    </location>
</feature>
<dbReference type="SUPFAM" id="SSF50978">
    <property type="entry name" value="WD40 repeat-like"/>
    <property type="match status" value="3"/>
</dbReference>
<proteinExistence type="predicted"/>
<feature type="domain" description="DUF4062" evidence="5">
    <location>
        <begin position="25"/>
        <end position="111"/>
    </location>
</feature>
<keyword evidence="2" id="KW-0677">Repeat</keyword>
<dbReference type="EMBL" id="CAIIXF020000012">
    <property type="protein sequence ID" value="CAH1801103.1"/>
    <property type="molecule type" value="Genomic_DNA"/>
</dbReference>
<dbReference type="Gene3D" id="2.130.10.10">
    <property type="entry name" value="YVTN repeat-like/Quinoprotein amine dehydrogenase"/>
    <property type="match status" value="4"/>
</dbReference>
<gene>
    <name evidence="7" type="ORF">OFUS_LOCUS24923</name>
</gene>
<feature type="repeat" description="WD" evidence="3">
    <location>
        <begin position="1178"/>
        <end position="1226"/>
    </location>
</feature>
<feature type="domain" description="NACHT" evidence="4">
    <location>
        <begin position="389"/>
        <end position="556"/>
    </location>
</feature>
<keyword evidence="8" id="KW-1185">Reference proteome</keyword>
<dbReference type="PROSITE" id="PS50294">
    <property type="entry name" value="WD_REPEATS_REGION"/>
    <property type="match status" value="2"/>
</dbReference>
<evidence type="ECO:0000259" key="6">
    <source>
        <dbReference type="Pfam" id="PF25469"/>
    </source>
</evidence>
<dbReference type="Pfam" id="PF13271">
    <property type="entry name" value="DUF4062"/>
    <property type="match status" value="1"/>
</dbReference>
<evidence type="ECO:0000256" key="3">
    <source>
        <dbReference type="PROSITE-ProRule" id="PRU00221"/>
    </source>
</evidence>
<feature type="domain" description="NWD1/2-like winged helix-turn-helix" evidence="6">
    <location>
        <begin position="609"/>
        <end position="723"/>
    </location>
</feature>
<keyword evidence="1 3" id="KW-0853">WD repeat</keyword>
<dbReference type="OrthoDB" id="2325716at2759"/>